<keyword evidence="3" id="KW-1185">Reference proteome</keyword>
<name>A0ABT5YHJ9_9PROT</name>
<proteinExistence type="predicted"/>
<evidence type="ECO:0000256" key="1">
    <source>
        <dbReference type="SAM" id="MobiDB-lite"/>
    </source>
</evidence>
<dbReference type="RefSeq" id="WP_275818805.1">
    <property type="nucleotide sequence ID" value="NZ_JARHUD010000001.1"/>
</dbReference>
<feature type="region of interest" description="Disordered" evidence="1">
    <location>
        <begin position="282"/>
        <end position="303"/>
    </location>
</feature>
<evidence type="ECO:0000313" key="3">
    <source>
        <dbReference type="Proteomes" id="UP001215503"/>
    </source>
</evidence>
<evidence type="ECO:0000313" key="2">
    <source>
        <dbReference type="EMBL" id="MDF2094364.1"/>
    </source>
</evidence>
<comment type="caution">
    <text evidence="2">The sequence shown here is derived from an EMBL/GenBank/DDBJ whole genome shotgun (WGS) entry which is preliminary data.</text>
</comment>
<accession>A0ABT5YHJ9</accession>
<gene>
    <name evidence="2" type="ORF">P2G67_00060</name>
</gene>
<protein>
    <submittedName>
        <fullName evidence="2">Uncharacterized protein</fullName>
    </submittedName>
</protein>
<dbReference type="SUPFAM" id="SSF53756">
    <property type="entry name" value="UDP-Glycosyltransferase/glycogen phosphorylase"/>
    <property type="match status" value="1"/>
</dbReference>
<organism evidence="2 3">
    <name type="scientific">Aquibaculum arenosum</name>
    <dbReference type="NCBI Taxonomy" id="3032591"/>
    <lineage>
        <taxon>Bacteria</taxon>
        <taxon>Pseudomonadati</taxon>
        <taxon>Pseudomonadota</taxon>
        <taxon>Alphaproteobacteria</taxon>
        <taxon>Rhodospirillales</taxon>
        <taxon>Rhodovibrionaceae</taxon>
        <taxon>Aquibaculum</taxon>
    </lineage>
</organism>
<reference evidence="2 3" key="1">
    <citation type="submission" date="2023-03" db="EMBL/GenBank/DDBJ databases">
        <title>Fodinicurvata sp. CAU 1616 isolated from sea sendiment.</title>
        <authorList>
            <person name="Kim W."/>
        </authorList>
    </citation>
    <scope>NUCLEOTIDE SEQUENCE [LARGE SCALE GENOMIC DNA]</scope>
    <source>
        <strain evidence="2 3">CAU 1616</strain>
    </source>
</reference>
<sequence length="485" mass="53363">MKLKYEKKIIDSFHDQVTVSYCGFQVSRIVEKGIRKRLRGANLKSSALDFDGVLRKAADRLSRARRLVRPREEALPWSPGDTLFVCHNETAFGGVLPLIDEMTTQKVACTVILPEEARNWASSRASVEDVKWVFGASLRETPESGEIKAVVRAFKKQASAFLVQHQLRGAGPLRSDMVAHAKHALTRIELIRGWIKRAEPDRIVVSQPKEEPLYHSLAGRLEGVPTVIVPHGVLRGGDVFRPAFYDLGLFDIGLVRSHRCAEIAQSLNPNIRTIVTGFSGLGSRSDHRRAPVSPVVPDEPGQEQRRERLQVGMAADKDLQDVKDVAAAAARADVPLLVKGRPPGGDSDLLKEALGAHGAAKALPHEAISLHAFLASVTGVICTRSNVAFHAAARGVPVIYWRGVKAQQTAAGPRSVDRSHIPKGLGVEDIALESPRDLEELVDILAKWHAAGPEALDQRRQMQIERYARWFPLYNPPVIVRSLLS</sequence>
<dbReference type="EMBL" id="JARHUD010000001">
    <property type="protein sequence ID" value="MDF2094364.1"/>
    <property type="molecule type" value="Genomic_DNA"/>
</dbReference>
<dbReference type="Proteomes" id="UP001215503">
    <property type="component" value="Unassembled WGS sequence"/>
</dbReference>